<proteinExistence type="predicted"/>
<evidence type="ECO:0000313" key="2">
    <source>
        <dbReference type="EMBL" id="CCF32325.1"/>
    </source>
</evidence>
<accession>H1UWH4</accession>
<dbReference type="VEuPathDB" id="FungiDB:CH63R_11257"/>
<dbReference type="STRING" id="759273.H1UWH4"/>
<reference evidence="3" key="1">
    <citation type="journal article" date="2012" name="Nat. Genet.">
        <title>Lifestyle transitions in plant pathogenic Colletotrichum fungi deciphered by genome and transcriptome analyses.</title>
        <authorList>
            <person name="O'Connell R.J."/>
            <person name="Thon M.R."/>
            <person name="Hacquard S."/>
            <person name="Amyotte S.G."/>
            <person name="Kleemann J."/>
            <person name="Torres M.F."/>
            <person name="Damm U."/>
            <person name="Buiate E.A."/>
            <person name="Epstein L."/>
            <person name="Alkan N."/>
            <person name="Altmueller J."/>
            <person name="Alvarado-Balderrama L."/>
            <person name="Bauser C.A."/>
            <person name="Becker C."/>
            <person name="Birren B.W."/>
            <person name="Chen Z."/>
            <person name="Choi J."/>
            <person name="Crouch J.A."/>
            <person name="Duvick J.P."/>
            <person name="Farman M.A."/>
            <person name="Gan P."/>
            <person name="Heiman D."/>
            <person name="Henrissat B."/>
            <person name="Howard R.J."/>
            <person name="Kabbage M."/>
            <person name="Koch C."/>
            <person name="Kracher B."/>
            <person name="Kubo Y."/>
            <person name="Law A.D."/>
            <person name="Lebrun M.-H."/>
            <person name="Lee Y.-H."/>
            <person name="Miyara I."/>
            <person name="Moore N."/>
            <person name="Neumann U."/>
            <person name="Nordstroem K."/>
            <person name="Panaccione D.G."/>
            <person name="Panstruga R."/>
            <person name="Place M."/>
            <person name="Proctor R.H."/>
            <person name="Prusky D."/>
            <person name="Rech G."/>
            <person name="Reinhardt R."/>
            <person name="Rollins J.A."/>
            <person name="Rounsley S."/>
            <person name="Schardl C.L."/>
            <person name="Schwartz D.C."/>
            <person name="Shenoy N."/>
            <person name="Shirasu K."/>
            <person name="Sikhakolli U.R."/>
            <person name="Stueber K."/>
            <person name="Sukno S.A."/>
            <person name="Sweigard J.A."/>
            <person name="Takano Y."/>
            <person name="Takahara H."/>
            <person name="Trail F."/>
            <person name="van der Does H.C."/>
            <person name="Voll L.M."/>
            <person name="Will I."/>
            <person name="Young S."/>
            <person name="Zeng Q."/>
            <person name="Zhang J."/>
            <person name="Zhou S."/>
            <person name="Dickman M.B."/>
            <person name="Schulze-Lefert P."/>
            <person name="Ver Loren van Themaat E."/>
            <person name="Ma L.-J."/>
            <person name="Vaillancourt L.J."/>
        </authorList>
    </citation>
    <scope>NUCLEOTIDE SEQUENCE [LARGE SCALE GENOMIC DNA]</scope>
    <source>
        <strain evidence="3">IMI 349063</strain>
    </source>
</reference>
<feature type="region of interest" description="Disordered" evidence="1">
    <location>
        <begin position="53"/>
        <end position="120"/>
    </location>
</feature>
<protein>
    <recommendedName>
        <fullName evidence="4">Integral membrane protein</fullName>
    </recommendedName>
</protein>
<name>H1UWH4_COLHI</name>
<dbReference type="Proteomes" id="UP000007174">
    <property type="component" value="Unassembled WGS sequence"/>
</dbReference>
<feature type="non-terminal residue" evidence="2">
    <location>
        <position position="1"/>
    </location>
</feature>
<evidence type="ECO:0000256" key="1">
    <source>
        <dbReference type="SAM" id="MobiDB-lite"/>
    </source>
</evidence>
<evidence type="ECO:0000313" key="3">
    <source>
        <dbReference type="Proteomes" id="UP000007174"/>
    </source>
</evidence>
<dbReference type="EMBL" id="CACQ02000390">
    <property type="protein sequence ID" value="CCF32325.1"/>
    <property type="molecule type" value="Genomic_DNA"/>
</dbReference>
<dbReference type="HOGENOM" id="CLU_2055210_0_0_1"/>
<gene>
    <name evidence="2" type="ORF">CH063_04736</name>
</gene>
<dbReference type="AlphaFoldDB" id="H1UWH4"/>
<sequence>LAVGPSSFRSFTLIELWSILDLQTGLVIACIPPLRPYLSHTWTMWPFRLANRTPKESGNRSELSEVPQHHDQSRPRREQPSNMSSAENLYDLESQGVGESHLDAESSAMASPKSPVSTVK</sequence>
<evidence type="ECO:0008006" key="4">
    <source>
        <dbReference type="Google" id="ProtNLM"/>
    </source>
</evidence>
<organism evidence="2 3">
    <name type="scientific">Colletotrichum higginsianum (strain IMI 349063)</name>
    <name type="common">Crucifer anthracnose fungus</name>
    <dbReference type="NCBI Taxonomy" id="759273"/>
    <lineage>
        <taxon>Eukaryota</taxon>
        <taxon>Fungi</taxon>
        <taxon>Dikarya</taxon>
        <taxon>Ascomycota</taxon>
        <taxon>Pezizomycotina</taxon>
        <taxon>Sordariomycetes</taxon>
        <taxon>Hypocreomycetidae</taxon>
        <taxon>Glomerellales</taxon>
        <taxon>Glomerellaceae</taxon>
        <taxon>Colletotrichum</taxon>
        <taxon>Colletotrichum destructivum species complex</taxon>
    </lineage>
</organism>
<feature type="compositionally biased region" description="Basic and acidic residues" evidence="1">
    <location>
        <begin position="53"/>
        <end position="79"/>
    </location>
</feature>